<comment type="caution">
    <text evidence="8">The sequence shown here is derived from an EMBL/GenBank/DDBJ whole genome shotgun (WGS) entry which is preliminary data.</text>
</comment>
<comment type="similarity">
    <text evidence="3">Belongs to the epsin family.</text>
</comment>
<dbReference type="GO" id="GO:0005543">
    <property type="term" value="F:phospholipid binding"/>
    <property type="evidence" value="ECO:0007669"/>
    <property type="project" value="TreeGrafter"/>
</dbReference>
<feature type="compositionally biased region" description="Low complexity" evidence="6">
    <location>
        <begin position="182"/>
        <end position="192"/>
    </location>
</feature>
<feature type="compositionally biased region" description="Basic and acidic residues" evidence="6">
    <location>
        <begin position="241"/>
        <end position="259"/>
    </location>
</feature>
<evidence type="ECO:0000313" key="8">
    <source>
        <dbReference type="EMBL" id="KAG6495128.1"/>
    </source>
</evidence>
<keyword evidence="4" id="KW-0333">Golgi apparatus</keyword>
<dbReference type="EMBL" id="JACMSC010000012">
    <property type="protein sequence ID" value="KAG6495128.1"/>
    <property type="molecule type" value="Genomic_DNA"/>
</dbReference>
<evidence type="ECO:0000313" key="9">
    <source>
        <dbReference type="Proteomes" id="UP000734854"/>
    </source>
</evidence>
<feature type="compositionally biased region" description="Polar residues" evidence="6">
    <location>
        <begin position="269"/>
        <end position="283"/>
    </location>
</feature>
<accession>A0A8J5KP98</accession>
<dbReference type="GO" id="GO:0030125">
    <property type="term" value="C:clathrin vesicle coat"/>
    <property type="evidence" value="ECO:0007669"/>
    <property type="project" value="TreeGrafter"/>
</dbReference>
<dbReference type="AlphaFoldDB" id="A0A8J5KP98"/>
<feature type="region of interest" description="Disordered" evidence="6">
    <location>
        <begin position="182"/>
        <end position="205"/>
    </location>
</feature>
<feature type="region of interest" description="Disordered" evidence="6">
    <location>
        <begin position="237"/>
        <end position="349"/>
    </location>
</feature>
<feature type="region of interest" description="Disordered" evidence="6">
    <location>
        <begin position="456"/>
        <end position="481"/>
    </location>
</feature>
<evidence type="ECO:0000256" key="4">
    <source>
        <dbReference type="ARBA" id="ARBA00023034"/>
    </source>
</evidence>
<dbReference type="GO" id="GO:0005886">
    <property type="term" value="C:plasma membrane"/>
    <property type="evidence" value="ECO:0007669"/>
    <property type="project" value="TreeGrafter"/>
</dbReference>
<dbReference type="SUPFAM" id="SSF48464">
    <property type="entry name" value="ENTH/VHS domain"/>
    <property type="match status" value="1"/>
</dbReference>
<dbReference type="CDD" id="cd03571">
    <property type="entry name" value="ENTH"/>
    <property type="match status" value="1"/>
</dbReference>
<evidence type="ECO:0000256" key="1">
    <source>
        <dbReference type="ARBA" id="ARBA00004132"/>
    </source>
</evidence>
<sequence>MDFMRALDQIVRDIKREVNLKVLKVPEIEQKVLDATNDEPWGPNVTALSEIAKATKKLSDCPLVMYVLWTRLTDTGPNWRHVYKTDPRNVEHQALTVIEFLVANGSESALDDILAHISWISAISEFEYVEPKGKDVGINVRIKVETILALLNDREKIQAIRDKRVAPHDKYYRRSSTTNAYASRSASYGGSNSDDRFGNQRFTRRSNSMSFDMDKEFETESKCEDAIEDVHKPKVVGCENEMSKSEKLVPDETRNRDSVPSKPPRILNKPTSNSSRNNVQPQCRQDDFDDFDPRLDDFDPRLDDFNPRGSSASGSGDLKNAEPADPSLLKTTPTNESTASPQLDPFTGAIFPSDIHAEATSKYHNQGDIDLFASRPAFPTGFPSNVDLFGVPDTNLESEEKSSVTITDESFDPFVAFPVNILPSETSQSSTRNSHHSLEEDFSFHSVMSYIEETNAESARHSSENILDNPEAPSTASTTSADFLTHGIMDLN</sequence>
<evidence type="ECO:0000256" key="2">
    <source>
        <dbReference type="ARBA" id="ARBA00004555"/>
    </source>
</evidence>
<feature type="compositionally biased region" description="Polar residues" evidence="6">
    <location>
        <begin position="329"/>
        <end position="341"/>
    </location>
</feature>
<dbReference type="Pfam" id="PF01417">
    <property type="entry name" value="ENTH"/>
    <property type="match status" value="1"/>
</dbReference>
<keyword evidence="5" id="KW-0968">Cytoplasmic vesicle</keyword>
<protein>
    <recommendedName>
        <fullName evidence="7">ENTH domain-containing protein</fullName>
    </recommendedName>
</protein>
<dbReference type="PANTHER" id="PTHR12276:SF45">
    <property type="entry name" value="CLATHRIN INTERACTOR 1"/>
    <property type="match status" value="1"/>
</dbReference>
<dbReference type="GO" id="GO:0005768">
    <property type="term" value="C:endosome"/>
    <property type="evidence" value="ECO:0007669"/>
    <property type="project" value="TreeGrafter"/>
</dbReference>
<organism evidence="8 9">
    <name type="scientific">Zingiber officinale</name>
    <name type="common">Ginger</name>
    <name type="synonym">Amomum zingiber</name>
    <dbReference type="NCBI Taxonomy" id="94328"/>
    <lineage>
        <taxon>Eukaryota</taxon>
        <taxon>Viridiplantae</taxon>
        <taxon>Streptophyta</taxon>
        <taxon>Embryophyta</taxon>
        <taxon>Tracheophyta</taxon>
        <taxon>Spermatophyta</taxon>
        <taxon>Magnoliopsida</taxon>
        <taxon>Liliopsida</taxon>
        <taxon>Zingiberales</taxon>
        <taxon>Zingiberaceae</taxon>
        <taxon>Zingiber</taxon>
    </lineage>
</organism>
<dbReference type="InterPro" id="IPR013809">
    <property type="entry name" value="ENTH"/>
</dbReference>
<dbReference type="SMART" id="SM00273">
    <property type="entry name" value="ENTH"/>
    <property type="match status" value="1"/>
</dbReference>
<dbReference type="GO" id="GO:0005794">
    <property type="term" value="C:Golgi apparatus"/>
    <property type="evidence" value="ECO:0007669"/>
    <property type="project" value="UniProtKB-SubCell"/>
</dbReference>
<dbReference type="PANTHER" id="PTHR12276">
    <property type="entry name" value="EPSIN/ENT-RELATED"/>
    <property type="match status" value="1"/>
</dbReference>
<dbReference type="Proteomes" id="UP000734854">
    <property type="component" value="Unassembled WGS sequence"/>
</dbReference>
<evidence type="ECO:0000259" key="7">
    <source>
        <dbReference type="PROSITE" id="PS50942"/>
    </source>
</evidence>
<dbReference type="FunFam" id="1.25.40.90:FF:000006">
    <property type="entry name" value="Clathrin interactor 1"/>
    <property type="match status" value="1"/>
</dbReference>
<dbReference type="GO" id="GO:0006897">
    <property type="term" value="P:endocytosis"/>
    <property type="evidence" value="ECO:0007669"/>
    <property type="project" value="TreeGrafter"/>
</dbReference>
<evidence type="ECO:0000256" key="5">
    <source>
        <dbReference type="ARBA" id="ARBA00023329"/>
    </source>
</evidence>
<dbReference type="InterPro" id="IPR008942">
    <property type="entry name" value="ENTH_VHS"/>
</dbReference>
<dbReference type="PROSITE" id="PS50942">
    <property type="entry name" value="ENTH"/>
    <property type="match status" value="1"/>
</dbReference>
<reference evidence="8 9" key="1">
    <citation type="submission" date="2020-08" db="EMBL/GenBank/DDBJ databases">
        <title>Plant Genome Project.</title>
        <authorList>
            <person name="Zhang R.-G."/>
        </authorList>
    </citation>
    <scope>NUCLEOTIDE SEQUENCE [LARGE SCALE GENOMIC DNA]</scope>
    <source>
        <tissue evidence="8">Rhizome</tissue>
    </source>
</reference>
<feature type="compositionally biased region" description="Basic and acidic residues" evidence="6">
    <location>
        <begin position="291"/>
        <end position="306"/>
    </location>
</feature>
<dbReference type="Gene3D" id="1.25.40.90">
    <property type="match status" value="1"/>
</dbReference>
<proteinExistence type="inferred from homology"/>
<evidence type="ECO:0000256" key="6">
    <source>
        <dbReference type="SAM" id="MobiDB-lite"/>
    </source>
</evidence>
<keyword evidence="9" id="KW-1185">Reference proteome</keyword>
<evidence type="ECO:0000256" key="3">
    <source>
        <dbReference type="ARBA" id="ARBA00010130"/>
    </source>
</evidence>
<dbReference type="GO" id="GO:0030276">
    <property type="term" value="F:clathrin binding"/>
    <property type="evidence" value="ECO:0007669"/>
    <property type="project" value="TreeGrafter"/>
</dbReference>
<comment type="subcellular location">
    <subcellularLocation>
        <location evidence="1">Cytoplasmic vesicle</location>
        <location evidence="1">Clathrin-coated vesicle</location>
    </subcellularLocation>
    <subcellularLocation>
        <location evidence="2">Golgi apparatus</location>
    </subcellularLocation>
</comment>
<gene>
    <name evidence="8" type="ORF">ZIOFF_042919</name>
</gene>
<name>A0A8J5KP98_ZINOF</name>
<feature type="compositionally biased region" description="Polar residues" evidence="6">
    <location>
        <begin position="472"/>
        <end position="481"/>
    </location>
</feature>
<feature type="domain" description="ENTH" evidence="7">
    <location>
        <begin position="20"/>
        <end position="161"/>
    </location>
</feature>